<evidence type="ECO:0000313" key="2">
    <source>
        <dbReference type="Proteomes" id="UP000000238"/>
    </source>
</evidence>
<dbReference type="AlphaFoldDB" id="Q2SP00"/>
<accession>Q2SP00</accession>
<organism evidence="1 2">
    <name type="scientific">Hahella chejuensis (strain KCTC 2396)</name>
    <dbReference type="NCBI Taxonomy" id="349521"/>
    <lineage>
        <taxon>Bacteria</taxon>
        <taxon>Pseudomonadati</taxon>
        <taxon>Pseudomonadota</taxon>
        <taxon>Gammaproteobacteria</taxon>
        <taxon>Oceanospirillales</taxon>
        <taxon>Hahellaceae</taxon>
        <taxon>Hahella</taxon>
    </lineage>
</organism>
<dbReference type="Proteomes" id="UP000000238">
    <property type="component" value="Chromosome"/>
</dbReference>
<keyword evidence="2" id="KW-1185">Reference proteome</keyword>
<sequence length="34" mass="4182">MLVSLLAKRLLGDLRINRFWSERRVKNELQEKRI</sequence>
<dbReference type="HOGENOM" id="CLU_3374036_0_0_6"/>
<protein>
    <submittedName>
        <fullName evidence="1">Uncharacterized protein</fullName>
    </submittedName>
</protein>
<gene>
    <name evidence="1" type="ordered locus">HCH_00726</name>
</gene>
<name>Q2SP00_HAHCH</name>
<reference evidence="1 2" key="1">
    <citation type="journal article" date="2005" name="Nucleic Acids Res.">
        <title>Genomic blueprint of Hahella chejuensis, a marine microbe producing an algicidal agent.</title>
        <authorList>
            <person name="Jeong H."/>
            <person name="Yim J.H."/>
            <person name="Lee C."/>
            <person name="Choi S.-H."/>
            <person name="Park Y.K."/>
            <person name="Yoon S.H."/>
            <person name="Hur C.-G."/>
            <person name="Kang H.-Y."/>
            <person name="Kim D."/>
            <person name="Lee H.H."/>
            <person name="Park K.H."/>
            <person name="Park S.-H."/>
            <person name="Park H.-S."/>
            <person name="Lee H.K."/>
            <person name="Oh T.K."/>
            <person name="Kim J.F."/>
        </authorList>
    </citation>
    <scope>NUCLEOTIDE SEQUENCE [LARGE SCALE GENOMIC DNA]</scope>
    <source>
        <strain evidence="1 2">KCTC 2396</strain>
    </source>
</reference>
<evidence type="ECO:0000313" key="1">
    <source>
        <dbReference type="EMBL" id="ABC27624.1"/>
    </source>
</evidence>
<dbReference type="KEGG" id="hch:HCH_00726"/>
<dbReference type="EMBL" id="CP000155">
    <property type="protein sequence ID" value="ABC27624.1"/>
    <property type="molecule type" value="Genomic_DNA"/>
</dbReference>
<proteinExistence type="predicted"/>